<keyword evidence="3" id="KW-1133">Transmembrane helix</keyword>
<dbReference type="GeneID" id="37203468"/>
<dbReference type="InterPro" id="IPR045851">
    <property type="entry name" value="AMP-bd_C_sf"/>
</dbReference>
<accession>A0A395HSJ5</accession>
<dbReference type="InterPro" id="IPR009081">
    <property type="entry name" value="PP-bd_ACP"/>
</dbReference>
<dbReference type="PANTHER" id="PTHR24096:SF267">
    <property type="entry name" value="MALONATE--COA LIGASE ACSF3, MITOCHONDRIAL"/>
    <property type="match status" value="1"/>
</dbReference>
<dbReference type="Gene3D" id="3.40.50.1820">
    <property type="entry name" value="alpha/beta hydrolase"/>
    <property type="match status" value="1"/>
</dbReference>
<reference evidence="5 6" key="1">
    <citation type="submission" date="2018-02" db="EMBL/GenBank/DDBJ databases">
        <title>The genomes of Aspergillus section Nigri reveals drivers in fungal speciation.</title>
        <authorList>
            <consortium name="DOE Joint Genome Institute"/>
            <person name="Vesth T.C."/>
            <person name="Nybo J."/>
            <person name="Theobald S."/>
            <person name="Brandl J."/>
            <person name="Frisvad J.C."/>
            <person name="Nielsen K.F."/>
            <person name="Lyhne E.K."/>
            <person name="Kogle M.E."/>
            <person name="Kuo A."/>
            <person name="Riley R."/>
            <person name="Clum A."/>
            <person name="Nolan M."/>
            <person name="Lipzen A."/>
            <person name="Salamov A."/>
            <person name="Henrissat B."/>
            <person name="Wiebenga A."/>
            <person name="De vries R.P."/>
            <person name="Grigoriev I.V."/>
            <person name="Mortensen U.H."/>
            <person name="Andersen M.R."/>
            <person name="Baker S.E."/>
        </authorList>
    </citation>
    <scope>NUCLEOTIDE SEQUENCE [LARGE SCALE GENOMIC DNA]</scope>
    <source>
        <strain evidence="5 6">CBS 101889</strain>
    </source>
</reference>
<dbReference type="Pfam" id="PF00501">
    <property type="entry name" value="AMP-binding"/>
    <property type="match status" value="1"/>
</dbReference>
<name>A0A395HSJ5_ASPHC</name>
<evidence type="ECO:0000256" key="2">
    <source>
        <dbReference type="ARBA" id="ARBA00022553"/>
    </source>
</evidence>
<dbReference type="InterPro" id="IPR000873">
    <property type="entry name" value="AMP-dep_synth/lig_dom"/>
</dbReference>
<dbReference type="GO" id="GO:0031957">
    <property type="term" value="F:very long-chain fatty acid-CoA ligase activity"/>
    <property type="evidence" value="ECO:0007669"/>
    <property type="project" value="TreeGrafter"/>
</dbReference>
<keyword evidence="3" id="KW-0812">Transmembrane</keyword>
<sequence length="918" mass="102278">MTDTMSFRNLQHLLETVAAREGSGNVISYPLGNLNEPRVFSYSQLFMLALKASWALRSREDFRPGSVVLLHFNTHWDMIVWFWAVLFVGCLPALSIPFSNNPSHRTAHLEHLSKMLNNPICLTRAELLPEFGGQEAIDPIAVESLDMENAPPIESSEICRDSDPSDNAVLMLTSGSTGNSKAVCLSHGQILAAVTGKYWVVELPEKTSFMNWIGLDHVAAMIEIHLQALYRRTDQIHVQAPDVLSNPIAFIDLIDKHRVSRTFAPNFFLGKIRVTIKSQGESVQRNWDLSCLRYIASGGEANVTKTCEEVAKLLEEHGAPANAIIPGFGMTETCAGAIFNTDFPRYDVQRSSEFASVGSCMPGISMRISDGDNNPVAAGEIGSLEVSGPVVFKEYFNNPTATVEAFTTDGWFRTGDKGVIDEAGNLTLVGRAKETMIVNGINYYPHEIESALDEANIPGLTRSFNCCFSSFPPGGDTEEIIVVYLPTYAPEDMITRVQTTDAMSKVVMMSTGCRPKLLPLDRSLLQKSALGKLSRAKIKTAYEKGDYQTYLEINEEMVKLYRRVTRKDPKDQLEQQLLSIFTTSLGLPAGDFDVQTPIFDMGITSIELIKLKKNIEEHLDLMQELPMITLMTNSTVRDLATALHDLQQKHEYNPSPLWLVHPGVGEVLVFLNLAKFLIDRPVYALRARGFNDGEAPFETIEEVVTTYHAAIKREQPEGPYALAGYSYGSMLAFEVGKVLESHGDEVRFLGSFNLPPHIKTRMRQLDWKECLLHLSYFLDLITEARSRELSTELQAGSRDDALTRVMQEADQSRLAELALSESALVKWVSLAFSLQSMAIDYDPSGDIAGLDVFYCIPLAVVASSKKQWREEQLSKWEDFTRSPPRFHDVGGAHYTMLSPDHVFGFQKTLRAALDARGL</sequence>
<evidence type="ECO:0000259" key="4">
    <source>
        <dbReference type="PROSITE" id="PS50075"/>
    </source>
</evidence>
<dbReference type="InterPro" id="IPR029058">
    <property type="entry name" value="AB_hydrolase_fold"/>
</dbReference>
<dbReference type="Pfam" id="PF00975">
    <property type="entry name" value="Thioesterase"/>
    <property type="match status" value="1"/>
</dbReference>
<keyword evidence="6" id="KW-1185">Reference proteome</keyword>
<dbReference type="PROSITE" id="PS00455">
    <property type="entry name" value="AMP_BINDING"/>
    <property type="match status" value="1"/>
</dbReference>
<evidence type="ECO:0000256" key="3">
    <source>
        <dbReference type="SAM" id="Phobius"/>
    </source>
</evidence>
<dbReference type="InterPro" id="IPR001031">
    <property type="entry name" value="Thioesterase"/>
</dbReference>
<dbReference type="Gene3D" id="3.30.300.30">
    <property type="match status" value="1"/>
</dbReference>
<dbReference type="Pfam" id="PF00550">
    <property type="entry name" value="PP-binding"/>
    <property type="match status" value="1"/>
</dbReference>
<dbReference type="Gene3D" id="3.40.50.12780">
    <property type="entry name" value="N-terminal domain of ligase-like"/>
    <property type="match status" value="1"/>
</dbReference>
<dbReference type="PANTHER" id="PTHR24096">
    <property type="entry name" value="LONG-CHAIN-FATTY-ACID--COA LIGASE"/>
    <property type="match status" value="1"/>
</dbReference>
<dbReference type="PROSITE" id="PS50075">
    <property type="entry name" value="CARRIER"/>
    <property type="match status" value="1"/>
</dbReference>
<proteinExistence type="predicted"/>
<dbReference type="SUPFAM" id="SSF47336">
    <property type="entry name" value="ACP-like"/>
    <property type="match status" value="1"/>
</dbReference>
<feature type="domain" description="Carrier" evidence="4">
    <location>
        <begin position="568"/>
        <end position="647"/>
    </location>
</feature>
<dbReference type="InterPro" id="IPR020845">
    <property type="entry name" value="AMP-binding_CS"/>
</dbReference>
<dbReference type="OrthoDB" id="10253869at2759"/>
<dbReference type="VEuPathDB" id="FungiDB:BO97DRAFT_456602"/>
<dbReference type="Proteomes" id="UP000248961">
    <property type="component" value="Unassembled WGS sequence"/>
</dbReference>
<dbReference type="SUPFAM" id="SSF53474">
    <property type="entry name" value="alpha/beta-Hydrolases"/>
    <property type="match status" value="1"/>
</dbReference>
<dbReference type="AlphaFoldDB" id="A0A395HSJ5"/>
<evidence type="ECO:0000256" key="1">
    <source>
        <dbReference type="ARBA" id="ARBA00022450"/>
    </source>
</evidence>
<gene>
    <name evidence="5" type="ORF">BO97DRAFT_456602</name>
</gene>
<organism evidence="5 6">
    <name type="scientific">Aspergillus homomorphus (strain CBS 101889)</name>
    <dbReference type="NCBI Taxonomy" id="1450537"/>
    <lineage>
        <taxon>Eukaryota</taxon>
        <taxon>Fungi</taxon>
        <taxon>Dikarya</taxon>
        <taxon>Ascomycota</taxon>
        <taxon>Pezizomycotina</taxon>
        <taxon>Eurotiomycetes</taxon>
        <taxon>Eurotiomycetidae</taxon>
        <taxon>Eurotiales</taxon>
        <taxon>Aspergillaceae</taxon>
        <taxon>Aspergillus</taxon>
        <taxon>Aspergillus subgen. Circumdati</taxon>
    </lineage>
</organism>
<keyword evidence="3" id="KW-0472">Membrane</keyword>
<evidence type="ECO:0000313" key="6">
    <source>
        <dbReference type="Proteomes" id="UP000248961"/>
    </source>
</evidence>
<feature type="transmembrane region" description="Helical" evidence="3">
    <location>
        <begin position="78"/>
        <end position="98"/>
    </location>
</feature>
<keyword evidence="1" id="KW-0596">Phosphopantetheine</keyword>
<keyword evidence="2" id="KW-0597">Phosphoprotein</keyword>
<dbReference type="InterPro" id="IPR036736">
    <property type="entry name" value="ACP-like_sf"/>
</dbReference>
<dbReference type="GO" id="GO:0006633">
    <property type="term" value="P:fatty acid biosynthetic process"/>
    <property type="evidence" value="ECO:0007669"/>
    <property type="project" value="TreeGrafter"/>
</dbReference>
<dbReference type="SUPFAM" id="SSF56801">
    <property type="entry name" value="Acetyl-CoA synthetase-like"/>
    <property type="match status" value="1"/>
</dbReference>
<dbReference type="EMBL" id="KZ824296">
    <property type="protein sequence ID" value="RAL10393.1"/>
    <property type="molecule type" value="Genomic_DNA"/>
</dbReference>
<dbReference type="STRING" id="1450537.A0A395HSJ5"/>
<dbReference type="Gene3D" id="1.10.1200.10">
    <property type="entry name" value="ACP-like"/>
    <property type="match status" value="1"/>
</dbReference>
<dbReference type="InterPro" id="IPR042099">
    <property type="entry name" value="ANL_N_sf"/>
</dbReference>
<dbReference type="RefSeq" id="XP_025549547.1">
    <property type="nucleotide sequence ID" value="XM_025699179.1"/>
</dbReference>
<protein>
    <submittedName>
        <fullName evidence="5">Acetyl-CoA synthetase-like protein</fullName>
    </submittedName>
</protein>
<evidence type="ECO:0000313" key="5">
    <source>
        <dbReference type="EMBL" id="RAL10393.1"/>
    </source>
</evidence>